<evidence type="ECO:0000313" key="1">
    <source>
        <dbReference type="EMBL" id="KAJ4723992.1"/>
    </source>
</evidence>
<comment type="caution">
    <text evidence="1">The sequence shown here is derived from an EMBL/GenBank/DDBJ whole genome shotgun (WGS) entry which is preliminary data.</text>
</comment>
<gene>
    <name evidence="1" type="ORF">OWV82_003036</name>
</gene>
<reference evidence="1 2" key="1">
    <citation type="journal article" date="2023" name="Science">
        <title>Complex scaffold remodeling in plant triterpene biosynthesis.</title>
        <authorList>
            <person name="De La Pena R."/>
            <person name="Hodgson H."/>
            <person name="Liu J.C."/>
            <person name="Stephenson M.J."/>
            <person name="Martin A.C."/>
            <person name="Owen C."/>
            <person name="Harkess A."/>
            <person name="Leebens-Mack J."/>
            <person name="Jimenez L.E."/>
            <person name="Osbourn A."/>
            <person name="Sattely E.S."/>
        </authorList>
    </citation>
    <scope>NUCLEOTIDE SEQUENCE [LARGE SCALE GENOMIC DNA]</scope>
    <source>
        <strain evidence="2">cv. JPN11</strain>
        <tissue evidence="1">Leaf</tissue>
    </source>
</reference>
<accession>A0ACC1YLC6</accession>
<organism evidence="1 2">
    <name type="scientific">Melia azedarach</name>
    <name type="common">Chinaberry tree</name>
    <dbReference type="NCBI Taxonomy" id="155640"/>
    <lineage>
        <taxon>Eukaryota</taxon>
        <taxon>Viridiplantae</taxon>
        <taxon>Streptophyta</taxon>
        <taxon>Embryophyta</taxon>
        <taxon>Tracheophyta</taxon>
        <taxon>Spermatophyta</taxon>
        <taxon>Magnoliopsida</taxon>
        <taxon>eudicotyledons</taxon>
        <taxon>Gunneridae</taxon>
        <taxon>Pentapetalae</taxon>
        <taxon>rosids</taxon>
        <taxon>malvids</taxon>
        <taxon>Sapindales</taxon>
        <taxon>Meliaceae</taxon>
        <taxon>Melia</taxon>
    </lineage>
</organism>
<proteinExistence type="predicted"/>
<evidence type="ECO:0000313" key="2">
    <source>
        <dbReference type="Proteomes" id="UP001164539"/>
    </source>
</evidence>
<sequence length="953" mass="107057">MKTMDARQSVQNLAETIHSLLGLKAHLTSAWVKSVCDIVKNLPSEKSSTDIKPKDLETGSSSEIKDVDSGTDNSETKDKIATLSAYINQLNIQRRQVLNEFLDLKGNIRVFCRIRPIRIGENFGHLRPVIASDSSNVLLKLDKNKSKSYSFDKIFHPGLSQDEVFSEVEPVIKSVLDGYNACIFAYGQTGTGKTYTMEGTSDSPGIVPRTIKALFKQAVESNHAFRISFSMLEIYLGNLKDLLVTQPTKATDRMLPCLSIHADPKGGIEIENLVTIQVSDFNQALRLYRLGCRFRSTASTNSNTTSSRSHCMIRISITCFDAPERRRETNKIWLVDLGGSERVLKTKAWGRRLDEGKAINLSLCALGDVINALQRKKQHVPYRNSKLTQVLKDSLGQDSKTLMLVHVSPKEEDLCETICTLNFATRVKSIHLGHEDSDEVREEKEVAMRHLQQQMKKIEEERLRVRVEIENLNEKLETLTRPGRSFQEQVEVSHSSAEEPLANLKNKNKTGDITAAPLSQLPRFMRPTFCSRRKSGMNLHTSEGKEEAIGRRRRPSSHRAESVTFPVKNNSEYNSDRSISRSSCLAGLNMKNSADYETEYSQETLDSDINIAAFPEHDTSQRTSVHPRDPLSYLEKCGSQKTEKFHTKKFSKVDDWLLHKNEPTVTGITHRSNRVLAIPVPGKKHGGRGPSTAETLGNGNVPAYDYTEENTVSHNKTKKQLDVKGVEVPISEVITEKPQKMLKDLFEMDSREDLISSSHVIEGQTMMEMQDFGDSLSIDDTTSTSSLADIYCGRLNQYKDDDEMYTISIMQPVKGEICCPDSTIKHGGYTYPSESEDSIIESKGDSGVSFSISELESRCRQIYTEIDIKDKEKKELQASSRLSPCPLKLRSQRAQMNQKDLNVPYIISPGSTQSEGIYCILKQKVQILCVSALLGLGFYDLGFDHDFFQGLML</sequence>
<protein>
    <submittedName>
        <fullName evidence="1">Kinesin</fullName>
    </submittedName>
</protein>
<dbReference type="EMBL" id="CM051395">
    <property type="protein sequence ID" value="KAJ4723992.1"/>
    <property type="molecule type" value="Genomic_DNA"/>
</dbReference>
<dbReference type="Proteomes" id="UP001164539">
    <property type="component" value="Chromosome 2"/>
</dbReference>
<keyword evidence="2" id="KW-1185">Reference proteome</keyword>
<name>A0ACC1YLC6_MELAZ</name>